<evidence type="ECO:0000256" key="11">
    <source>
        <dbReference type="HAMAP-Rule" id="MF_00148"/>
    </source>
</evidence>
<dbReference type="PROSITE" id="PS00130">
    <property type="entry name" value="U_DNA_GLYCOSYLASE"/>
    <property type="match status" value="1"/>
</dbReference>
<dbReference type="GO" id="GO:0005737">
    <property type="term" value="C:cytoplasm"/>
    <property type="evidence" value="ECO:0007669"/>
    <property type="project" value="UniProtKB-SubCell"/>
</dbReference>
<dbReference type="Proteomes" id="UP000009102">
    <property type="component" value="Chromosome"/>
</dbReference>
<evidence type="ECO:0000256" key="4">
    <source>
        <dbReference type="ARBA" id="ARBA00008184"/>
    </source>
</evidence>
<evidence type="ECO:0000313" key="16">
    <source>
        <dbReference type="Proteomes" id="UP000009102"/>
    </source>
</evidence>
<accession>D0KW67</accession>
<comment type="catalytic activity">
    <reaction evidence="1 11 13">
        <text>Hydrolyzes single-stranded DNA or mismatched double-stranded DNA and polynucleotides, releasing free uracil.</text>
        <dbReference type="EC" id="3.2.2.27"/>
    </reaction>
</comment>
<evidence type="ECO:0000259" key="14">
    <source>
        <dbReference type="SMART" id="SM00986"/>
    </source>
</evidence>
<dbReference type="RefSeq" id="WP_012825002.1">
    <property type="nucleotide sequence ID" value="NC_013422.1"/>
</dbReference>
<keyword evidence="9 11" id="KW-0378">Hydrolase</keyword>
<organism evidence="15 16">
    <name type="scientific">Halothiobacillus neapolitanus (strain ATCC 23641 / DSM 15147 / CIP 104769 / NCIMB 8539 / c2)</name>
    <name type="common">Thiobacillus neapolitanus</name>
    <dbReference type="NCBI Taxonomy" id="555778"/>
    <lineage>
        <taxon>Bacteria</taxon>
        <taxon>Pseudomonadati</taxon>
        <taxon>Pseudomonadota</taxon>
        <taxon>Gammaproteobacteria</taxon>
        <taxon>Chromatiales</taxon>
        <taxon>Halothiobacillaceae</taxon>
        <taxon>Halothiobacillus</taxon>
    </lineage>
</organism>
<gene>
    <name evidence="11" type="primary">ung</name>
    <name evidence="15" type="ordered locus">Hneap_2154</name>
</gene>
<comment type="subcellular location">
    <subcellularLocation>
        <location evidence="3 11">Cytoplasm</location>
    </subcellularLocation>
</comment>
<dbReference type="eggNOG" id="COG0692">
    <property type="taxonomic scope" value="Bacteria"/>
</dbReference>
<feature type="domain" description="Uracil-DNA glycosylase-like" evidence="14">
    <location>
        <begin position="56"/>
        <end position="220"/>
    </location>
</feature>
<evidence type="ECO:0000256" key="5">
    <source>
        <dbReference type="ARBA" id="ARBA00012030"/>
    </source>
</evidence>
<name>D0KW67_HALNC</name>
<keyword evidence="8 11" id="KW-0227">DNA damage</keyword>
<dbReference type="NCBIfam" id="NF003589">
    <property type="entry name" value="PRK05254.1-2"/>
    <property type="match status" value="1"/>
</dbReference>
<keyword evidence="16" id="KW-1185">Reference proteome</keyword>
<dbReference type="NCBIfam" id="NF003592">
    <property type="entry name" value="PRK05254.1-5"/>
    <property type="match status" value="1"/>
</dbReference>
<dbReference type="STRING" id="555778.Hneap_2154"/>
<dbReference type="HOGENOM" id="CLU_032162_3_0_6"/>
<dbReference type="PANTHER" id="PTHR11264">
    <property type="entry name" value="URACIL-DNA GLYCOSYLASE"/>
    <property type="match status" value="1"/>
</dbReference>
<evidence type="ECO:0000256" key="9">
    <source>
        <dbReference type="ARBA" id="ARBA00022801"/>
    </source>
</evidence>
<dbReference type="PANTHER" id="PTHR11264:SF0">
    <property type="entry name" value="URACIL-DNA GLYCOSYLASE"/>
    <property type="match status" value="1"/>
</dbReference>
<evidence type="ECO:0000313" key="15">
    <source>
        <dbReference type="EMBL" id="ACX96970.1"/>
    </source>
</evidence>
<feature type="active site" description="Proton acceptor" evidence="11 12">
    <location>
        <position position="71"/>
    </location>
</feature>
<evidence type="ECO:0000256" key="8">
    <source>
        <dbReference type="ARBA" id="ARBA00022763"/>
    </source>
</evidence>
<dbReference type="CDD" id="cd10027">
    <property type="entry name" value="UDG-F1-like"/>
    <property type="match status" value="1"/>
</dbReference>
<dbReference type="InterPro" id="IPR002043">
    <property type="entry name" value="UDG_fam1"/>
</dbReference>
<evidence type="ECO:0000256" key="6">
    <source>
        <dbReference type="ARBA" id="ARBA00018429"/>
    </source>
</evidence>
<keyword evidence="10 11" id="KW-0234">DNA repair</keyword>
<dbReference type="InterPro" id="IPR036895">
    <property type="entry name" value="Uracil-DNA_glycosylase-like_sf"/>
</dbReference>
<dbReference type="Gene3D" id="3.40.470.10">
    <property type="entry name" value="Uracil-DNA glycosylase-like domain"/>
    <property type="match status" value="1"/>
</dbReference>
<evidence type="ECO:0000256" key="12">
    <source>
        <dbReference type="PROSITE-ProRule" id="PRU10072"/>
    </source>
</evidence>
<dbReference type="GO" id="GO:0097510">
    <property type="term" value="P:base-excision repair, AP site formation via deaminated base removal"/>
    <property type="evidence" value="ECO:0007669"/>
    <property type="project" value="TreeGrafter"/>
</dbReference>
<dbReference type="HAMAP" id="MF_00148">
    <property type="entry name" value="UDG"/>
    <property type="match status" value="1"/>
</dbReference>
<evidence type="ECO:0000256" key="2">
    <source>
        <dbReference type="ARBA" id="ARBA00002631"/>
    </source>
</evidence>
<dbReference type="SMART" id="SM00986">
    <property type="entry name" value="UDG"/>
    <property type="match status" value="1"/>
</dbReference>
<keyword evidence="7 11" id="KW-0963">Cytoplasm</keyword>
<evidence type="ECO:0000256" key="3">
    <source>
        <dbReference type="ARBA" id="ARBA00004496"/>
    </source>
</evidence>
<dbReference type="SUPFAM" id="SSF52141">
    <property type="entry name" value="Uracil-DNA glycosylase-like"/>
    <property type="match status" value="1"/>
</dbReference>
<evidence type="ECO:0000256" key="10">
    <source>
        <dbReference type="ARBA" id="ARBA00023204"/>
    </source>
</evidence>
<dbReference type="NCBIfam" id="NF003588">
    <property type="entry name" value="PRK05254.1-1"/>
    <property type="match status" value="1"/>
</dbReference>
<dbReference type="AlphaFoldDB" id="D0KW67"/>
<dbReference type="OrthoDB" id="9804372at2"/>
<sequence>MTDTPQHTAMESSWQAQLSTVLNSEPINRLRDFLREQLRCDTPLLPAKVDWLNAFTATPFDKVRVVILGQDPYPTPGHAHGLSFSVRPTVRPLPKSLINIFQELRDDLGIENTCGDLTPWAEQGVLLLNAVLTVPAGQSAGHQNKGWEVLTDAAIEALAAREKPVVFVLWGVFAQKKRALIEPHNQDKRHLIIQSPHPSPLSAYRGFFGSRPFSKINAFLEERGEPPIDWHT</sequence>
<dbReference type="InterPro" id="IPR005122">
    <property type="entry name" value="Uracil-DNA_glycosylase-like"/>
</dbReference>
<evidence type="ECO:0000256" key="7">
    <source>
        <dbReference type="ARBA" id="ARBA00022490"/>
    </source>
</evidence>
<comment type="function">
    <text evidence="2 11 13">Excises uracil residues from the DNA which can arise as a result of misincorporation of dUMP residues by DNA polymerase or due to deamination of cytosine.</text>
</comment>
<dbReference type="EC" id="3.2.2.27" evidence="5 11"/>
<evidence type="ECO:0000256" key="1">
    <source>
        <dbReference type="ARBA" id="ARBA00001400"/>
    </source>
</evidence>
<dbReference type="KEGG" id="hna:Hneap_2154"/>
<dbReference type="NCBIfam" id="TIGR00628">
    <property type="entry name" value="ung"/>
    <property type="match status" value="1"/>
</dbReference>
<proteinExistence type="inferred from homology"/>
<dbReference type="InterPro" id="IPR018085">
    <property type="entry name" value="Ura-DNA_Glyclase_AS"/>
</dbReference>
<reference evidence="15 16" key="1">
    <citation type="submission" date="2009-10" db="EMBL/GenBank/DDBJ databases">
        <title>Complete sequence of Halothiobacillus neapolitanus c2.</title>
        <authorList>
            <consortium name="US DOE Joint Genome Institute"/>
            <person name="Lucas S."/>
            <person name="Copeland A."/>
            <person name="Lapidus A."/>
            <person name="Glavina del Rio T."/>
            <person name="Tice H."/>
            <person name="Bruce D."/>
            <person name="Goodwin L."/>
            <person name="Pitluck S."/>
            <person name="Davenport K."/>
            <person name="Brettin T."/>
            <person name="Detter J.C."/>
            <person name="Han C."/>
            <person name="Tapia R."/>
            <person name="Larimer F."/>
            <person name="Land M."/>
            <person name="Hauser L."/>
            <person name="Kyrpides N."/>
            <person name="Mikhailova N."/>
            <person name="Kerfeld C."/>
            <person name="Cannon G."/>
            <person name="Heinhort S."/>
        </authorList>
    </citation>
    <scope>NUCLEOTIDE SEQUENCE [LARGE SCALE GENOMIC DNA]</scope>
    <source>
        <strain evidence="16">ATCC 23641 / c2</strain>
    </source>
</reference>
<dbReference type="GO" id="GO:0004844">
    <property type="term" value="F:uracil DNA N-glycosylase activity"/>
    <property type="evidence" value="ECO:0007669"/>
    <property type="project" value="UniProtKB-UniRule"/>
</dbReference>
<dbReference type="SMART" id="SM00987">
    <property type="entry name" value="UreE_C"/>
    <property type="match status" value="1"/>
</dbReference>
<evidence type="ECO:0000256" key="13">
    <source>
        <dbReference type="RuleBase" id="RU003780"/>
    </source>
</evidence>
<comment type="similarity">
    <text evidence="4 11 13">Belongs to the uracil-DNA glycosylase (UDG) superfamily. UNG family.</text>
</comment>
<dbReference type="FunFam" id="3.40.470.10:FF:000006">
    <property type="entry name" value="Uracil-DNA glycosylase"/>
    <property type="match status" value="1"/>
</dbReference>
<dbReference type="Pfam" id="PF03167">
    <property type="entry name" value="UDG"/>
    <property type="match status" value="1"/>
</dbReference>
<protein>
    <recommendedName>
        <fullName evidence="6 11">Uracil-DNA glycosylase</fullName>
        <shortName evidence="11">UDG</shortName>
        <ecNumber evidence="5 11">3.2.2.27</ecNumber>
    </recommendedName>
</protein>
<dbReference type="EMBL" id="CP001801">
    <property type="protein sequence ID" value="ACX96970.1"/>
    <property type="molecule type" value="Genomic_DNA"/>
</dbReference>